<dbReference type="InterPro" id="IPR002110">
    <property type="entry name" value="Ankyrin_rpt"/>
</dbReference>
<evidence type="ECO:0000256" key="1">
    <source>
        <dbReference type="PROSITE-ProRule" id="PRU00023"/>
    </source>
</evidence>
<dbReference type="SUPFAM" id="SSF48403">
    <property type="entry name" value="Ankyrin repeat"/>
    <property type="match status" value="1"/>
</dbReference>
<dbReference type="CDD" id="cd00180">
    <property type="entry name" value="PKc"/>
    <property type="match status" value="1"/>
</dbReference>
<evidence type="ECO:0000256" key="3">
    <source>
        <dbReference type="SAM" id="MobiDB-lite"/>
    </source>
</evidence>
<reference evidence="5 6" key="1">
    <citation type="submission" date="2014-02" db="EMBL/GenBank/DDBJ databases">
        <title>The genome sequence of Colletotrichum fioriniae PJ7.</title>
        <authorList>
            <person name="Baroncelli R."/>
            <person name="Thon M.R."/>
        </authorList>
    </citation>
    <scope>NUCLEOTIDE SEQUENCE [LARGE SCALE GENOMIC DNA]</scope>
    <source>
        <strain evidence="5 6">PJ7</strain>
    </source>
</reference>
<feature type="compositionally biased region" description="Polar residues" evidence="3">
    <location>
        <begin position="408"/>
        <end position="418"/>
    </location>
</feature>
<dbReference type="Gene3D" id="1.25.40.10">
    <property type="entry name" value="Tetratricopeptide repeat domain"/>
    <property type="match status" value="5"/>
</dbReference>
<dbReference type="InterPro" id="IPR036770">
    <property type="entry name" value="Ankyrin_rpt-contain_sf"/>
</dbReference>
<keyword evidence="5" id="KW-0808">Transferase</keyword>
<dbReference type="OrthoDB" id="4062651at2759"/>
<comment type="caution">
    <text evidence="5">The sequence shown here is derived from an EMBL/GenBank/DDBJ whole genome shotgun (WGS) entry which is preliminary data.</text>
</comment>
<dbReference type="GO" id="GO:0004674">
    <property type="term" value="F:protein serine/threonine kinase activity"/>
    <property type="evidence" value="ECO:0007669"/>
    <property type="project" value="UniProtKB-KW"/>
</dbReference>
<dbReference type="Proteomes" id="UP000020467">
    <property type="component" value="Unassembled WGS sequence"/>
</dbReference>
<organism evidence="5 6">
    <name type="scientific">Colletotrichum fioriniae PJ7</name>
    <dbReference type="NCBI Taxonomy" id="1445577"/>
    <lineage>
        <taxon>Eukaryota</taxon>
        <taxon>Fungi</taxon>
        <taxon>Dikarya</taxon>
        <taxon>Ascomycota</taxon>
        <taxon>Pezizomycotina</taxon>
        <taxon>Sordariomycetes</taxon>
        <taxon>Hypocreomycetidae</taxon>
        <taxon>Glomerellales</taxon>
        <taxon>Glomerellaceae</taxon>
        <taxon>Colletotrichum</taxon>
        <taxon>Colletotrichum acutatum species complex</taxon>
    </lineage>
</organism>
<evidence type="ECO:0000259" key="4">
    <source>
        <dbReference type="PROSITE" id="PS50011"/>
    </source>
</evidence>
<keyword evidence="5" id="KW-0418">Kinase</keyword>
<dbReference type="EMBL" id="JARH01000489">
    <property type="protein sequence ID" value="EXF79943.1"/>
    <property type="molecule type" value="Genomic_DNA"/>
</dbReference>
<dbReference type="Pfam" id="PF13374">
    <property type="entry name" value="TPR_10"/>
    <property type="match status" value="1"/>
</dbReference>
<dbReference type="PANTHER" id="PTHR46082:SF6">
    <property type="entry name" value="AAA+ ATPASE DOMAIN-CONTAINING PROTEIN-RELATED"/>
    <property type="match status" value="1"/>
</dbReference>
<dbReference type="SUPFAM" id="SSF48452">
    <property type="entry name" value="TPR-like"/>
    <property type="match status" value="4"/>
</dbReference>
<dbReference type="HOGENOM" id="CLU_229441_0_0_1"/>
<keyword evidence="6" id="KW-1185">Reference proteome</keyword>
<feature type="repeat" description="ANK" evidence="1">
    <location>
        <begin position="1075"/>
        <end position="1107"/>
    </location>
</feature>
<dbReference type="SMART" id="SM00248">
    <property type="entry name" value="ANK"/>
    <property type="match status" value="8"/>
</dbReference>
<dbReference type="InterPro" id="IPR011990">
    <property type="entry name" value="TPR-like_helical_dom_sf"/>
</dbReference>
<dbReference type="PROSITE" id="PS00108">
    <property type="entry name" value="PROTEIN_KINASE_ST"/>
    <property type="match status" value="1"/>
</dbReference>
<evidence type="ECO:0000256" key="2">
    <source>
        <dbReference type="SAM" id="Coils"/>
    </source>
</evidence>
<dbReference type="STRING" id="1445577.A0A010S5T6"/>
<keyword evidence="1" id="KW-0040">ANK repeat</keyword>
<evidence type="ECO:0000313" key="6">
    <source>
        <dbReference type="Proteomes" id="UP000020467"/>
    </source>
</evidence>
<dbReference type="InterPro" id="IPR019734">
    <property type="entry name" value="TPR_rpt"/>
</dbReference>
<dbReference type="PROSITE" id="PS50011">
    <property type="entry name" value="PROTEIN_KINASE_DOM"/>
    <property type="match status" value="1"/>
</dbReference>
<protein>
    <submittedName>
        <fullName evidence="5">Serine/threonine protein kinase</fullName>
    </submittedName>
</protein>
<dbReference type="PROSITE" id="PS50297">
    <property type="entry name" value="ANK_REP_REGION"/>
    <property type="match status" value="1"/>
</dbReference>
<dbReference type="GO" id="GO:0005524">
    <property type="term" value="F:ATP binding"/>
    <property type="evidence" value="ECO:0007669"/>
    <property type="project" value="InterPro"/>
</dbReference>
<dbReference type="SMART" id="SM00028">
    <property type="entry name" value="TPR"/>
    <property type="match status" value="6"/>
</dbReference>
<evidence type="ECO:0000313" key="5">
    <source>
        <dbReference type="EMBL" id="EXF79943.1"/>
    </source>
</evidence>
<dbReference type="KEGG" id="cfj:CFIO01_00839"/>
<feature type="coiled-coil region" evidence="2">
    <location>
        <begin position="2173"/>
        <end position="2214"/>
    </location>
</feature>
<dbReference type="PANTHER" id="PTHR46082">
    <property type="entry name" value="ATP/GTP-BINDING PROTEIN-RELATED"/>
    <property type="match status" value="1"/>
</dbReference>
<accession>A0A010S5T6</accession>
<dbReference type="PROSITE" id="PS50088">
    <property type="entry name" value="ANK_REPEAT"/>
    <property type="match status" value="3"/>
</dbReference>
<sequence length="2241" mass="251469">MSLIWDVRTVLASEALSSVNQSDPESATTTRTTAELEPIDVWNYLVSLSEDDTIKNSESPDDHVKLTHFKDADFDHSWDAAPVHLGDGASYSVDKVTLSIRRDDGNPIIVAVKKINLFGNFESRSDWSAATRHRSVATVLKELRILSIPSIEEHLNIVSLLGFRSEHTSTSAQNSTNVSLVMEYGSHGTLRDFCKSHSDDETFDLVAKARFMHDIASGLAKLHSCGIAHGDIKLENTLVFDGNKGHLIAKLSDFGHSILDLYDSEEPQGVYLGTPLMNAPEVRTRRHALHHAQDFFKCDIFSFGLLIWELLLDGKHYFTTLQGAEDADESTDMMAYLCDLPKDELLLQSLKYLQGLPEKNEAPLIQLVIRTLQASLRDDPERRRGIEVILAGFRQHKDLTRDDWMREGTSSSTLSSPPDQAPGSSVGKALTTRSAIPRMPRIIQIDFVDQIFRISRDASSLTEKRTALFELAMCYVHGVGMGRPDLRKALDLLTESAQLESAKALGLIFRLYDVLGVDPPPHLWQIPHQLVRVEKELLGIKGDDNFVRRLRLHERCKQRDTLNRSFDILHEGNPIIEGISLDRVEESLKRLSSSDIRLEDLECISQIEEHDSVPTRESLLSVAVRQGIKPLVDFLLPSEASGSIKSRMIRTDSLLTIACQGGHLNVLELLLSKDVPTRLTEGHPETPFHWLSMFEPEQVESAMNLLLSNNNLKENLRVSVLSPGIEVGNCSFLGTALEFAIAANNSPLVDLFIKRTSKSSSNYQLHAIGWTQNTFSLACSLHLHGLIPRLLGPEENYRATRWTTSSAQSSSLFCLLYPHDALLPLLVHGQMSRVALESTIDLLIQNGASCAEEDQRGSSILMKALSAAPCRFTTDLLLALIDRGARCTLRGKEALMNAVLRICKREDRTGPAIVKLLLEKGVLSPTIDNLAVALEQGNTAVASVFLDFESDGKRIDANDPFVAGDASFSLLFLATPSGNASTVELLLDHGADINSKWEGRTPLEAAISLEKCDAETIDLLIARGATLVYGSFSLLHRAASLASQVNGHHVLFHLLKIPQIRNLINTTTNFDNEKPNITPLNIAVYSGNPAAVHALLQAGALVETGDALDLILRLAVNVGRRPQTSPLWDKNTINEESLYKWRLDMENIIITLLGKGNPGHGRSSLHIATELNNRPRVIELVERHGYRIFVGDKEKLLPTAYLEDLDSLSENGDDPEYLENLRLLQEYIQTKLLEEIARDSDKPDFIEKMLEDLSVEDDADLSIEDARVTFEKALSNLETERNEIRLSLGDGFETPLERETELRNSLETQKQRLGATHLTTLKTATTLCDLLVLLYRFDEASLLNQEILKGREAQLPSDSPELFESLLDRVCVLAGQAKTQEAHEDAQSIHQRAVDTFGITHPVTLKAEAFLACTYSILGQFDRAISMAEGILRAYDNHDLDEDEKFEGYRHSLLELKCNLVADYCKAQRFDEAAEIARALPSSLLYVKKREFFRTFDAIINVAANFEFYQRFEDSDSIYRAIIKMCIKTHGKKSAYCTRLALEKLANSYQSRCLWKQESETRQTLVEVLKSASSAADYEASTQMINLAISLKNEQRLVEESVVLEQVLEGYELCLQPDPVDISRVKVMLCVNLRKQKQLDRAEQYGREALKEYRAHLGQEHDTTVIAQYALASIMLLSHQDKAHDAIQLLQQNLDIVTRKFGEIHPETRAATLHLVKAYLGAKRFEEAEEAAHQCLKISGEVPESGKALEQAYHYLGYAKELQDELDEASTFYRASIEIGLDGRNGVHSDDSIYTMRLLAAIHVGNEDFEEAETLLLDILAASPQVYGTTRPDMACRVHHLLGRVYENTDKAQESVENHTLAVDLAREALGEDAEETLWFTENLVSAKVATQSFREALQLAEKLLAHSGEELGEFHELSLAVKQSLLIIYPELGMWPESERLHREFLQSFEQTVVDSPDEYAFLYRTLSKACTKQGFHSDAEAFLSKFWDWYQKSEPDNEEETIEVMAELARAHARTGKFDVANQFISRMQSTSETLFPDDDYDCEDERDIVCASARADVMFLAGQWEEAAKLKQKYVDLQPTDLDGVFALLDMYETMGEYAKAAEALPLAIGAGFILKTQSSPEVHQVTIAKVATYDSRIHTAIGDFELAQEQASLAVNRASKWDLSNFTYAEIYRNALQAMMTLYEKLERDREREETRLKLMKELRRQEEARYNHLDELARNQEKVKSFLTRMLSVADP</sequence>
<proteinExistence type="predicted"/>
<feature type="repeat" description="ANK" evidence="1">
    <location>
        <begin position="966"/>
        <end position="998"/>
    </location>
</feature>
<feature type="region of interest" description="Disordered" evidence="3">
    <location>
        <begin position="406"/>
        <end position="428"/>
    </location>
</feature>
<dbReference type="Pfam" id="PF00069">
    <property type="entry name" value="Pkinase"/>
    <property type="match status" value="1"/>
</dbReference>
<dbReference type="InterPro" id="IPR008271">
    <property type="entry name" value="Ser/Thr_kinase_AS"/>
</dbReference>
<keyword evidence="5" id="KW-0723">Serine/threonine-protein kinase</keyword>
<dbReference type="InterPro" id="IPR053137">
    <property type="entry name" value="NLR-like"/>
</dbReference>
<feature type="domain" description="Protein kinase" evidence="4">
    <location>
        <begin position="79"/>
        <end position="399"/>
    </location>
</feature>
<name>A0A010S5T6_9PEZI</name>
<feature type="coiled-coil region" evidence="2">
    <location>
        <begin position="1263"/>
        <end position="1316"/>
    </location>
</feature>
<dbReference type="InterPro" id="IPR000719">
    <property type="entry name" value="Prot_kinase_dom"/>
</dbReference>
<keyword evidence="2" id="KW-0175">Coiled coil</keyword>
<dbReference type="SMART" id="SM00220">
    <property type="entry name" value="S_TKc"/>
    <property type="match status" value="1"/>
</dbReference>
<feature type="repeat" description="ANK" evidence="1">
    <location>
        <begin position="1160"/>
        <end position="1193"/>
    </location>
</feature>
<dbReference type="eggNOG" id="KOG0194">
    <property type="taxonomic scope" value="Eukaryota"/>
</dbReference>
<dbReference type="Gene3D" id="1.10.510.10">
    <property type="entry name" value="Transferase(Phosphotransferase) domain 1"/>
    <property type="match status" value="1"/>
</dbReference>
<dbReference type="SUPFAM" id="SSF56112">
    <property type="entry name" value="Protein kinase-like (PK-like)"/>
    <property type="match status" value="1"/>
</dbReference>
<dbReference type="Gene3D" id="1.25.40.20">
    <property type="entry name" value="Ankyrin repeat-containing domain"/>
    <property type="match status" value="2"/>
</dbReference>
<dbReference type="InterPro" id="IPR011009">
    <property type="entry name" value="Kinase-like_dom_sf"/>
</dbReference>
<gene>
    <name evidence="5" type="ORF">CFIO01_00839</name>
</gene>